<dbReference type="OrthoDB" id="10253869at2759"/>
<evidence type="ECO:0000256" key="1">
    <source>
        <dbReference type="ARBA" id="ARBA00006432"/>
    </source>
</evidence>
<dbReference type="InterPro" id="IPR042099">
    <property type="entry name" value="ANL_N_sf"/>
</dbReference>
<gene>
    <name evidence="5" type="ORF">TSUD_229140</name>
</gene>
<dbReference type="GO" id="GO:0016207">
    <property type="term" value="F:4-coumarate-CoA ligase activity"/>
    <property type="evidence" value="ECO:0007669"/>
    <property type="project" value="TreeGrafter"/>
</dbReference>
<keyword evidence="6" id="KW-1185">Reference proteome</keyword>
<evidence type="ECO:0000313" key="6">
    <source>
        <dbReference type="Proteomes" id="UP000242715"/>
    </source>
</evidence>
<dbReference type="Proteomes" id="UP000242715">
    <property type="component" value="Unassembled WGS sequence"/>
</dbReference>
<keyword evidence="2" id="KW-0436">Ligase</keyword>
<keyword evidence="3" id="KW-0812">Transmembrane</keyword>
<dbReference type="PROSITE" id="PS00455">
    <property type="entry name" value="AMP_BINDING"/>
    <property type="match status" value="1"/>
</dbReference>
<name>A0A2Z6LMK2_TRISU</name>
<organism evidence="5 6">
    <name type="scientific">Trifolium subterraneum</name>
    <name type="common">Subterranean clover</name>
    <dbReference type="NCBI Taxonomy" id="3900"/>
    <lineage>
        <taxon>Eukaryota</taxon>
        <taxon>Viridiplantae</taxon>
        <taxon>Streptophyta</taxon>
        <taxon>Embryophyta</taxon>
        <taxon>Tracheophyta</taxon>
        <taxon>Spermatophyta</taxon>
        <taxon>Magnoliopsida</taxon>
        <taxon>eudicotyledons</taxon>
        <taxon>Gunneridae</taxon>
        <taxon>Pentapetalae</taxon>
        <taxon>rosids</taxon>
        <taxon>fabids</taxon>
        <taxon>Fabales</taxon>
        <taxon>Fabaceae</taxon>
        <taxon>Papilionoideae</taxon>
        <taxon>50 kb inversion clade</taxon>
        <taxon>NPAAA clade</taxon>
        <taxon>Hologalegina</taxon>
        <taxon>IRL clade</taxon>
        <taxon>Trifolieae</taxon>
        <taxon>Trifolium</taxon>
    </lineage>
</organism>
<evidence type="ECO:0000256" key="2">
    <source>
        <dbReference type="ARBA" id="ARBA00022598"/>
    </source>
</evidence>
<feature type="transmembrane region" description="Helical" evidence="3">
    <location>
        <begin position="12"/>
        <end position="31"/>
    </location>
</feature>
<evidence type="ECO:0000259" key="4">
    <source>
        <dbReference type="Pfam" id="PF00501"/>
    </source>
</evidence>
<dbReference type="SUPFAM" id="SSF56801">
    <property type="entry name" value="Acetyl-CoA synthetase-like"/>
    <property type="match status" value="1"/>
</dbReference>
<sequence>MILLQNSAEFVFSFLAASMIGAVATMANPFYTSSEIFKQITASKTKLIIMQAMYVDKLKQNEEKNELIDFKIITVDEPPVNCLHFSVISEANEDELPEVEFDPEDVVALPFSSGTTGLPKGVILTHKSLITGVAQQVDGENPHMYLTTEDVLLCVLPLFHIFALSTVLLCALRAGSAVLLIHKFEIGTLLGLIPKHKVTVATVVPPLVLALAKNRMVAEYDLGSIRLVLSGAAPLGKELEESLHNRIPLAVLGQGYGMTEAVISMSLSFAKHPLPVNSGSCGTVVRNAELKVLDPKTGRSLGYNQPGEICIRGQQIMKGYLNDENATKTTIDEEGWLHTGDVGYIDDNDEIFIVDRVKELIKFKGFQ</sequence>
<dbReference type="Gene3D" id="3.40.50.12780">
    <property type="entry name" value="N-terminal domain of ligase-like"/>
    <property type="match status" value="1"/>
</dbReference>
<reference evidence="6" key="1">
    <citation type="journal article" date="2017" name="Front. Plant Sci.">
        <title>Climate Clever Clovers: New Paradigm to Reduce the Environmental Footprint of Ruminants by Breeding Low Methanogenic Forages Utilizing Haplotype Variation.</title>
        <authorList>
            <person name="Kaur P."/>
            <person name="Appels R."/>
            <person name="Bayer P.E."/>
            <person name="Keeble-Gagnere G."/>
            <person name="Wang J."/>
            <person name="Hirakawa H."/>
            <person name="Shirasawa K."/>
            <person name="Vercoe P."/>
            <person name="Stefanova K."/>
            <person name="Durmic Z."/>
            <person name="Nichols P."/>
            <person name="Revell C."/>
            <person name="Isobe S.N."/>
            <person name="Edwards D."/>
            <person name="Erskine W."/>
        </authorList>
    </citation>
    <scope>NUCLEOTIDE SEQUENCE [LARGE SCALE GENOMIC DNA]</scope>
    <source>
        <strain evidence="6">cv. Daliak</strain>
    </source>
</reference>
<feature type="domain" description="AMP-dependent synthetase/ligase" evidence="4">
    <location>
        <begin position="1"/>
        <end position="321"/>
    </location>
</feature>
<dbReference type="PANTHER" id="PTHR24096">
    <property type="entry name" value="LONG-CHAIN-FATTY-ACID--COA LIGASE"/>
    <property type="match status" value="1"/>
</dbReference>
<dbReference type="InterPro" id="IPR000873">
    <property type="entry name" value="AMP-dep_synth/lig_dom"/>
</dbReference>
<dbReference type="PANTHER" id="PTHR24096:SF169">
    <property type="entry name" value="4-COUMARATE--COA LIGASE 3"/>
    <property type="match status" value="1"/>
</dbReference>
<dbReference type="AlphaFoldDB" id="A0A2Z6LMK2"/>
<evidence type="ECO:0000313" key="5">
    <source>
        <dbReference type="EMBL" id="GAU18924.1"/>
    </source>
</evidence>
<dbReference type="EMBL" id="DF973190">
    <property type="protein sequence ID" value="GAU18924.1"/>
    <property type="molecule type" value="Genomic_DNA"/>
</dbReference>
<keyword evidence="3" id="KW-0472">Membrane</keyword>
<keyword evidence="3" id="KW-1133">Transmembrane helix</keyword>
<evidence type="ECO:0000256" key="3">
    <source>
        <dbReference type="SAM" id="Phobius"/>
    </source>
</evidence>
<comment type="similarity">
    <text evidence="1">Belongs to the ATP-dependent AMP-binding enzyme family.</text>
</comment>
<dbReference type="InterPro" id="IPR020845">
    <property type="entry name" value="AMP-binding_CS"/>
</dbReference>
<dbReference type="FunFam" id="3.40.50.12780:FF:000003">
    <property type="entry name" value="Long-chain-fatty-acid--CoA ligase FadD"/>
    <property type="match status" value="1"/>
</dbReference>
<feature type="non-terminal residue" evidence="5">
    <location>
        <position position="367"/>
    </location>
</feature>
<proteinExistence type="inferred from homology"/>
<accession>A0A2Z6LMK2</accession>
<feature type="transmembrane region" description="Helical" evidence="3">
    <location>
        <begin position="151"/>
        <end position="174"/>
    </location>
</feature>
<dbReference type="Pfam" id="PF00501">
    <property type="entry name" value="AMP-binding"/>
    <property type="match status" value="1"/>
</dbReference>
<protein>
    <recommendedName>
        <fullName evidence="4">AMP-dependent synthetase/ligase domain-containing protein</fullName>
    </recommendedName>
</protein>